<dbReference type="InterPro" id="IPR010982">
    <property type="entry name" value="Lambda_DNA-bd_dom_sf"/>
</dbReference>
<dbReference type="CDD" id="cd00093">
    <property type="entry name" value="HTH_XRE"/>
    <property type="match status" value="1"/>
</dbReference>
<gene>
    <name evidence="2" type="ORF">DY048_07125</name>
</gene>
<dbReference type="PROSITE" id="PS50943">
    <property type="entry name" value="HTH_CROC1"/>
    <property type="match status" value="1"/>
</dbReference>
<evidence type="ECO:0000313" key="3">
    <source>
        <dbReference type="Proteomes" id="UP000767392"/>
    </source>
</evidence>
<evidence type="ECO:0000259" key="1">
    <source>
        <dbReference type="PROSITE" id="PS50943"/>
    </source>
</evidence>
<dbReference type="InterPro" id="IPR001387">
    <property type="entry name" value="Cro/C1-type_HTH"/>
</dbReference>
<accession>A0ABY2YRE7</accession>
<dbReference type="Proteomes" id="UP000767392">
    <property type="component" value="Unassembled WGS sequence"/>
</dbReference>
<dbReference type="Gene3D" id="1.10.260.40">
    <property type="entry name" value="lambda repressor-like DNA-binding domains"/>
    <property type="match status" value="1"/>
</dbReference>
<proteinExistence type="predicted"/>
<dbReference type="SUPFAM" id="SSF47413">
    <property type="entry name" value="lambda repressor-like DNA-binding domains"/>
    <property type="match status" value="1"/>
</dbReference>
<feature type="domain" description="HTH cro/C1-type" evidence="1">
    <location>
        <begin position="8"/>
        <end position="62"/>
    </location>
</feature>
<comment type="caution">
    <text evidence="2">The sequence shown here is derived from an EMBL/GenBank/DDBJ whole genome shotgun (WGS) entry which is preliminary data.</text>
</comment>
<dbReference type="EMBL" id="QUAM01000006">
    <property type="protein sequence ID" value="TPR12804.1"/>
    <property type="molecule type" value="Genomic_DNA"/>
</dbReference>
<evidence type="ECO:0000313" key="2">
    <source>
        <dbReference type="EMBL" id="TPR12804.1"/>
    </source>
</evidence>
<dbReference type="Pfam" id="PF01381">
    <property type="entry name" value="HTH_3"/>
    <property type="match status" value="1"/>
</dbReference>
<keyword evidence="3" id="KW-1185">Reference proteome</keyword>
<organism evidence="2 3">
    <name type="scientific">Apilactobacillus timberlakei</name>
    <dbReference type="NCBI Taxonomy" id="2008380"/>
    <lineage>
        <taxon>Bacteria</taxon>
        <taxon>Bacillati</taxon>
        <taxon>Bacillota</taxon>
        <taxon>Bacilli</taxon>
        <taxon>Lactobacillales</taxon>
        <taxon>Lactobacillaceae</taxon>
        <taxon>Apilactobacillus</taxon>
    </lineage>
</organism>
<sequence>MLKILFTLQAARINLGYTQKDVSRLLNVNVNTIVNWEKDSSNLTFKRIKQFSSIYHIPKDMIFFGNKNEFIRNYRKNENKLIKT</sequence>
<name>A0ABY2YRE7_9LACO</name>
<protein>
    <submittedName>
        <fullName evidence="2">XRE family transcriptional regulator</fullName>
    </submittedName>
</protein>
<dbReference type="SMART" id="SM00530">
    <property type="entry name" value="HTH_XRE"/>
    <property type="match status" value="1"/>
</dbReference>
<reference evidence="2 3" key="1">
    <citation type="submission" date="2018-08" db="EMBL/GenBank/DDBJ databases">
        <title>Comparative genomics of wild bee and flower associated Lactobacillus reveals potential adaptation to the bee host.</title>
        <authorList>
            <person name="Vuong H.Q."/>
            <person name="Mcfrederick Q.S."/>
        </authorList>
    </citation>
    <scope>NUCLEOTIDE SEQUENCE [LARGE SCALE GENOMIC DNA]</scope>
    <source>
        <strain evidence="2 3">HV_04</strain>
    </source>
</reference>